<keyword evidence="9" id="KW-1185">Reference proteome</keyword>
<dbReference type="AlphaFoldDB" id="A0A804KBX5"/>
<dbReference type="GO" id="GO:0020037">
    <property type="term" value="F:heme binding"/>
    <property type="evidence" value="ECO:0007669"/>
    <property type="project" value="InterPro"/>
</dbReference>
<comment type="similarity">
    <text evidence="1">Belongs to the cytochrome P450 family.</text>
</comment>
<keyword evidence="6" id="KW-0812">Transmembrane</keyword>
<keyword evidence="2 5" id="KW-0479">Metal-binding</keyword>
<dbReference type="GO" id="GO:0005506">
    <property type="term" value="F:iron ion binding"/>
    <property type="evidence" value="ECO:0007669"/>
    <property type="project" value="InterPro"/>
</dbReference>
<sequence>MSISVSLRSENPYLVLFSFCNQLPSPPMPPLPLLLFCFFFVFFLILHRLVLRLSAAGTVPSCHGPKVHPVIGSLLPFYKNRHRLLDWYTEMLKASPNLTFVMWRLGARRIVVTANPENLEHMLKTNFPNYPKGKPFTDILGDFLGRGILSADGDLWHMQRKLASHEFSARSLREFVVNVLEREVGERLLPILSSACADRRVVDMQDLLRRFAFDTVCKISFGTDPGLLDPSLPESALAGAFEVASAISAKRGAAPVFVVWKAKRALGVGSERQLRAAVKLIHASIMEVIRRRKATLENGTQHKDLLSRLITGGHEEEVIRDMVISFVMAGRDTTSAALTWFFWLVSGHPEVEAELVKEAKRAKGRSDLHALKDMKTLEACLCESMRLYPPVVWDSKHAVSDDVLPDGTRIRGGDRVTYFPYGMGRMERLWGENCLDFDHRRWLSESGEVVRESPFKFPVFQAGPRICLGKEMAFLKMKYIAAAVLREFALRRVEGERQKPTLVPMLTAHMAGGLQMVVDSRK</sequence>
<reference evidence="7" key="1">
    <citation type="submission" date="2021-03" db="EMBL/GenBank/DDBJ databases">
        <authorList>
            <consortium name="Genoscope - CEA"/>
            <person name="William W."/>
        </authorList>
    </citation>
    <scope>NUCLEOTIDE SEQUENCE</scope>
    <source>
        <strain evidence="7">Doubled-haploid Pahang</strain>
    </source>
</reference>
<dbReference type="InterPro" id="IPR036396">
    <property type="entry name" value="Cyt_P450_sf"/>
</dbReference>
<evidence type="ECO:0000256" key="3">
    <source>
        <dbReference type="ARBA" id="ARBA00023002"/>
    </source>
</evidence>
<dbReference type="InParanoid" id="A0A804KBX5"/>
<dbReference type="InterPro" id="IPR002401">
    <property type="entry name" value="Cyt_P450_E_grp-I"/>
</dbReference>
<dbReference type="EnsemblPlants" id="Ma08_t28860.1">
    <property type="protein sequence ID" value="Ma08_p28860.1"/>
    <property type="gene ID" value="Ma08_g28860"/>
</dbReference>
<evidence type="ECO:0000256" key="5">
    <source>
        <dbReference type="PIRSR" id="PIRSR602401-1"/>
    </source>
</evidence>
<dbReference type="SUPFAM" id="SSF48264">
    <property type="entry name" value="Cytochrome P450"/>
    <property type="match status" value="1"/>
</dbReference>
<keyword evidence="4 5" id="KW-0408">Iron</keyword>
<accession>A0A804KBX5</accession>
<keyword evidence="5" id="KW-0349">Heme</keyword>
<dbReference type="OMA" id="YLQHFIN"/>
<protein>
    <submittedName>
        <fullName evidence="7">(wild Malaysian banana) hypothetical protein</fullName>
    </submittedName>
</protein>
<comment type="cofactor">
    <cofactor evidence="5">
        <name>heme</name>
        <dbReference type="ChEBI" id="CHEBI:30413"/>
    </cofactor>
</comment>
<reference evidence="8" key="2">
    <citation type="submission" date="2021-05" db="UniProtKB">
        <authorList>
            <consortium name="EnsemblPlants"/>
        </authorList>
    </citation>
    <scope>IDENTIFICATION</scope>
    <source>
        <strain evidence="8">subsp. malaccensis</strain>
    </source>
</reference>
<dbReference type="Gramene" id="Ma08_t28860.1">
    <property type="protein sequence ID" value="Ma08_p28860.1"/>
    <property type="gene ID" value="Ma08_g28860"/>
</dbReference>
<evidence type="ECO:0000256" key="1">
    <source>
        <dbReference type="ARBA" id="ARBA00010617"/>
    </source>
</evidence>
<dbReference type="PANTHER" id="PTHR24296">
    <property type="entry name" value="CYTOCHROME P450"/>
    <property type="match status" value="1"/>
</dbReference>
<evidence type="ECO:0000313" key="9">
    <source>
        <dbReference type="Proteomes" id="UP000012960"/>
    </source>
</evidence>
<proteinExistence type="inferred from homology"/>
<evidence type="ECO:0000256" key="6">
    <source>
        <dbReference type="SAM" id="Phobius"/>
    </source>
</evidence>
<keyword evidence="6" id="KW-0472">Membrane</keyword>
<feature type="transmembrane region" description="Helical" evidence="6">
    <location>
        <begin position="31"/>
        <end position="51"/>
    </location>
</feature>
<dbReference type="Proteomes" id="UP000012960">
    <property type="component" value="Unplaced"/>
</dbReference>
<dbReference type="GO" id="GO:0016705">
    <property type="term" value="F:oxidoreductase activity, acting on paired donors, with incorporation or reduction of molecular oxygen"/>
    <property type="evidence" value="ECO:0007669"/>
    <property type="project" value="InterPro"/>
</dbReference>
<evidence type="ECO:0000313" key="8">
    <source>
        <dbReference type="EnsemblPlants" id="Ma08_p28860.1"/>
    </source>
</evidence>
<dbReference type="InterPro" id="IPR001128">
    <property type="entry name" value="Cyt_P450"/>
</dbReference>
<dbReference type="Gene3D" id="1.10.630.10">
    <property type="entry name" value="Cytochrome P450"/>
    <property type="match status" value="1"/>
</dbReference>
<dbReference type="FunCoup" id="A0A804KBX5">
    <property type="interactions" value="151"/>
</dbReference>
<dbReference type="CDD" id="cd11064">
    <property type="entry name" value="CYP86A"/>
    <property type="match status" value="1"/>
</dbReference>
<dbReference type="PRINTS" id="PR00385">
    <property type="entry name" value="P450"/>
</dbReference>
<keyword evidence="6" id="KW-1133">Transmembrane helix</keyword>
<gene>
    <name evidence="7" type="ORF">GSMUA_89640.1</name>
</gene>
<dbReference type="EMBL" id="HG996472">
    <property type="protein sequence ID" value="CAG1833044.1"/>
    <property type="molecule type" value="Genomic_DNA"/>
</dbReference>
<organism evidence="8 9">
    <name type="scientific">Musa acuminata subsp. malaccensis</name>
    <name type="common">Wild banana</name>
    <name type="synonym">Musa malaccensis</name>
    <dbReference type="NCBI Taxonomy" id="214687"/>
    <lineage>
        <taxon>Eukaryota</taxon>
        <taxon>Viridiplantae</taxon>
        <taxon>Streptophyta</taxon>
        <taxon>Embryophyta</taxon>
        <taxon>Tracheophyta</taxon>
        <taxon>Spermatophyta</taxon>
        <taxon>Magnoliopsida</taxon>
        <taxon>Liliopsida</taxon>
        <taxon>Zingiberales</taxon>
        <taxon>Musaceae</taxon>
        <taxon>Musa</taxon>
    </lineage>
</organism>
<dbReference type="OrthoDB" id="1470350at2759"/>
<feature type="binding site" description="axial binding residue" evidence="5">
    <location>
        <position position="467"/>
    </location>
    <ligand>
        <name>heme</name>
        <dbReference type="ChEBI" id="CHEBI:30413"/>
    </ligand>
    <ligandPart>
        <name>Fe</name>
        <dbReference type="ChEBI" id="CHEBI:18248"/>
    </ligandPart>
</feature>
<dbReference type="Pfam" id="PF00067">
    <property type="entry name" value="p450"/>
    <property type="match status" value="1"/>
</dbReference>
<dbReference type="GO" id="GO:0004497">
    <property type="term" value="F:monooxygenase activity"/>
    <property type="evidence" value="ECO:0007669"/>
    <property type="project" value="InterPro"/>
</dbReference>
<evidence type="ECO:0000256" key="4">
    <source>
        <dbReference type="ARBA" id="ARBA00023004"/>
    </source>
</evidence>
<evidence type="ECO:0000313" key="7">
    <source>
        <dbReference type="EMBL" id="CAG1833044.1"/>
    </source>
</evidence>
<keyword evidence="3" id="KW-0560">Oxidoreductase</keyword>
<name>A0A804KBX5_MUSAM</name>
<dbReference type="PRINTS" id="PR00463">
    <property type="entry name" value="EP450I"/>
</dbReference>
<evidence type="ECO:0000256" key="2">
    <source>
        <dbReference type="ARBA" id="ARBA00022723"/>
    </source>
</evidence>